<reference evidence="1" key="1">
    <citation type="journal article" date="2014" name="Front. Microbiol.">
        <title>High frequency of phylogenetically diverse reductive dehalogenase-homologous genes in deep subseafloor sedimentary metagenomes.</title>
        <authorList>
            <person name="Kawai M."/>
            <person name="Futagami T."/>
            <person name="Toyoda A."/>
            <person name="Takaki Y."/>
            <person name="Nishi S."/>
            <person name="Hori S."/>
            <person name="Arai W."/>
            <person name="Tsubouchi T."/>
            <person name="Morono Y."/>
            <person name="Uchiyama I."/>
            <person name="Ito T."/>
            <person name="Fujiyama A."/>
            <person name="Inagaki F."/>
            <person name="Takami H."/>
        </authorList>
    </citation>
    <scope>NUCLEOTIDE SEQUENCE</scope>
    <source>
        <strain evidence="1">Expedition CK06-06</strain>
    </source>
</reference>
<sequence length="100" mass="11317">RVAGYPKYSYGSLYFLLEADRVLIAREDRGTSTAFKADNCIEVKIKNCDPVFLLRDDYIRAGGYINLSKDPYLKNSGNDKNSDKLIFVSEVSNVEKIMPV</sequence>
<dbReference type="EMBL" id="BART01040234">
    <property type="protein sequence ID" value="GAH27356.1"/>
    <property type="molecule type" value="Genomic_DNA"/>
</dbReference>
<gene>
    <name evidence="1" type="ORF">S01H4_65624</name>
</gene>
<proteinExistence type="predicted"/>
<comment type="caution">
    <text evidence="1">The sequence shown here is derived from an EMBL/GenBank/DDBJ whole genome shotgun (WGS) entry which is preliminary data.</text>
</comment>
<name>X1E245_9ZZZZ</name>
<accession>X1E245</accession>
<protein>
    <submittedName>
        <fullName evidence="1">Uncharacterized protein</fullName>
    </submittedName>
</protein>
<organism evidence="1">
    <name type="scientific">marine sediment metagenome</name>
    <dbReference type="NCBI Taxonomy" id="412755"/>
    <lineage>
        <taxon>unclassified sequences</taxon>
        <taxon>metagenomes</taxon>
        <taxon>ecological metagenomes</taxon>
    </lineage>
</organism>
<feature type="non-terminal residue" evidence="1">
    <location>
        <position position="100"/>
    </location>
</feature>
<feature type="non-terminal residue" evidence="1">
    <location>
        <position position="1"/>
    </location>
</feature>
<evidence type="ECO:0000313" key="1">
    <source>
        <dbReference type="EMBL" id="GAH27356.1"/>
    </source>
</evidence>
<dbReference type="AlphaFoldDB" id="X1E245"/>